<sequence>MPRRFQVTRLTTYPHALPKPAAHYSANMVWSGIMRVNTTDRTCCRFSPDFDFTNENRAVVIMEEMPYPNHLSHIDTIETSRIVVYNKHMWAENDQLFIELK</sequence>
<dbReference type="EMBL" id="MN739977">
    <property type="protein sequence ID" value="QHT81127.1"/>
    <property type="molecule type" value="Genomic_DNA"/>
</dbReference>
<proteinExistence type="predicted"/>
<organism evidence="1">
    <name type="scientific">viral metagenome</name>
    <dbReference type="NCBI Taxonomy" id="1070528"/>
    <lineage>
        <taxon>unclassified sequences</taxon>
        <taxon>metagenomes</taxon>
        <taxon>organismal metagenomes</taxon>
    </lineage>
</organism>
<dbReference type="AlphaFoldDB" id="A0A6C0HL91"/>
<name>A0A6C0HL91_9ZZZZ</name>
<accession>A0A6C0HL91</accession>
<reference evidence="1" key="1">
    <citation type="journal article" date="2020" name="Nature">
        <title>Giant virus diversity and host interactions through global metagenomics.</title>
        <authorList>
            <person name="Schulz F."/>
            <person name="Roux S."/>
            <person name="Paez-Espino D."/>
            <person name="Jungbluth S."/>
            <person name="Walsh D.A."/>
            <person name="Denef V.J."/>
            <person name="McMahon K.D."/>
            <person name="Konstantinidis K.T."/>
            <person name="Eloe-Fadrosh E.A."/>
            <person name="Kyrpides N.C."/>
            <person name="Woyke T."/>
        </authorList>
    </citation>
    <scope>NUCLEOTIDE SEQUENCE</scope>
    <source>
        <strain evidence="1">GVMAG-M-3300023184-135</strain>
    </source>
</reference>
<protein>
    <submittedName>
        <fullName evidence="1">Uncharacterized protein</fullName>
    </submittedName>
</protein>
<evidence type="ECO:0000313" key="1">
    <source>
        <dbReference type="EMBL" id="QHT81127.1"/>
    </source>
</evidence>